<protein>
    <submittedName>
        <fullName evidence="3">Uncharacterized protein</fullName>
    </submittedName>
</protein>
<dbReference type="AlphaFoldDB" id="A0A7Y7PM27"/>
<keyword evidence="2" id="KW-0812">Transmembrane</keyword>
<name>A0A7Y7PM27_9BACT</name>
<evidence type="ECO:0000313" key="3">
    <source>
        <dbReference type="EMBL" id="NVO30287.1"/>
    </source>
</evidence>
<reference evidence="3 4" key="1">
    <citation type="submission" date="2020-05" db="EMBL/GenBank/DDBJ databases">
        <title>Hymenobacter terrestris sp. nov. and Hymenobacter lapidiphilus sp. nov., isolated from regoliths in Antarctica.</title>
        <authorList>
            <person name="Sedlacek I."/>
            <person name="Pantucek R."/>
            <person name="Zeman M."/>
            <person name="Holochova P."/>
            <person name="Kralova S."/>
            <person name="Stankova E."/>
            <person name="Sedo O."/>
            <person name="Micenkova L."/>
            <person name="Svec P."/>
            <person name="Gupta V."/>
            <person name="Sood U."/>
            <person name="Korpole U.S."/>
            <person name="Lal R."/>
        </authorList>
    </citation>
    <scope>NUCLEOTIDE SEQUENCE [LARGE SCALE GENOMIC DNA]</scope>
    <source>
        <strain evidence="3 4">P5342</strain>
    </source>
</reference>
<dbReference type="Proteomes" id="UP000565521">
    <property type="component" value="Unassembled WGS sequence"/>
</dbReference>
<keyword evidence="2" id="KW-1133">Transmembrane helix</keyword>
<feature type="transmembrane region" description="Helical" evidence="2">
    <location>
        <begin position="40"/>
        <end position="60"/>
    </location>
</feature>
<proteinExistence type="predicted"/>
<feature type="compositionally biased region" description="Low complexity" evidence="1">
    <location>
        <begin position="155"/>
        <end position="180"/>
    </location>
</feature>
<feature type="region of interest" description="Disordered" evidence="1">
    <location>
        <begin position="136"/>
        <end position="191"/>
    </location>
</feature>
<evidence type="ECO:0000313" key="4">
    <source>
        <dbReference type="Proteomes" id="UP000565521"/>
    </source>
</evidence>
<evidence type="ECO:0000256" key="2">
    <source>
        <dbReference type="SAM" id="Phobius"/>
    </source>
</evidence>
<keyword evidence="2" id="KW-0472">Membrane</keyword>
<dbReference type="RefSeq" id="WP_176906992.1">
    <property type="nucleotide sequence ID" value="NZ_JABKAU010000005.1"/>
</dbReference>
<accession>A0A7Y7PM27</accession>
<sequence>MTALLLFWPAFTALFAWMQGALMPAIRSTPPGPEAKRHDFALHFVGTAAYLLPLVLTLLLPSLWPHLLAALLSRVLLFDVVLNTAAGDAPFAVGRTARTDKLLRKLSPKNPERLSALIRVAALALTAALLLSGCKASQPEPASSTSPGLQVPLPASKNTSSTSSASSRTASLTLPVTTPVAPAPNAPGREHRQYRRNLRAQPRTVPLIQGRAAVNAPAATSVATSYKNAAPVTLATDSAVVNVAAVAKNGQAAAGSGIVQTRTEAPKRTIWQRVTGLFTGLTSTVGWLLLAGLVLHGLAPGVGYGTGWLRRFVSRRRV</sequence>
<dbReference type="EMBL" id="JABKAU010000005">
    <property type="protein sequence ID" value="NVO30287.1"/>
    <property type="molecule type" value="Genomic_DNA"/>
</dbReference>
<evidence type="ECO:0000256" key="1">
    <source>
        <dbReference type="SAM" id="MobiDB-lite"/>
    </source>
</evidence>
<keyword evidence="4" id="KW-1185">Reference proteome</keyword>
<comment type="caution">
    <text evidence="3">The sequence shown here is derived from an EMBL/GenBank/DDBJ whole genome shotgun (WGS) entry which is preliminary data.</text>
</comment>
<feature type="transmembrane region" description="Helical" evidence="2">
    <location>
        <begin position="277"/>
        <end position="299"/>
    </location>
</feature>
<organism evidence="3 4">
    <name type="scientific">Hymenobacter lapidiphilus</name>
    <dbReference type="NCBI Taxonomy" id="2608003"/>
    <lineage>
        <taxon>Bacteria</taxon>
        <taxon>Pseudomonadati</taxon>
        <taxon>Bacteroidota</taxon>
        <taxon>Cytophagia</taxon>
        <taxon>Cytophagales</taxon>
        <taxon>Hymenobacteraceae</taxon>
        <taxon>Hymenobacter</taxon>
    </lineage>
</organism>
<gene>
    <name evidence="3" type="ORF">HW554_03630</name>
</gene>